<dbReference type="RefSeq" id="WP_286254948.1">
    <property type="nucleotide sequence ID" value="NZ_AP018448.1"/>
</dbReference>
<evidence type="ECO:0000313" key="3">
    <source>
        <dbReference type="Proteomes" id="UP001321542"/>
    </source>
</evidence>
<proteinExistence type="predicted"/>
<evidence type="ECO:0000313" key="2">
    <source>
        <dbReference type="EMBL" id="BBC34894.1"/>
    </source>
</evidence>
<feature type="transmembrane region" description="Helical" evidence="1">
    <location>
        <begin position="6"/>
        <end position="27"/>
    </location>
</feature>
<keyword evidence="1" id="KW-0472">Membrane</keyword>
<reference evidence="2 3" key="2">
    <citation type="journal article" date="2023" name="ChemBioChem">
        <title>Acyltransferase Domain Exchange between Two Independent Type I Polyketide Synthases in the Same Producer Strain of Macrolide Antibiotics.</title>
        <authorList>
            <person name="Kudo F."/>
            <person name="Kishikawa K."/>
            <person name="Tsuboi K."/>
            <person name="Kido T."/>
            <person name="Usui T."/>
            <person name="Hashimoto J."/>
            <person name="Shin-Ya K."/>
            <person name="Miyanaga A."/>
            <person name="Eguchi T."/>
        </authorList>
    </citation>
    <scope>NUCLEOTIDE SEQUENCE [LARGE SCALE GENOMIC DNA]</scope>
    <source>
        <strain evidence="2 3">A-8890</strain>
    </source>
</reference>
<keyword evidence="1" id="KW-1133">Transmembrane helix</keyword>
<dbReference type="EMBL" id="AP018448">
    <property type="protein sequence ID" value="BBC34894.1"/>
    <property type="molecule type" value="Genomic_DNA"/>
</dbReference>
<accession>A0ABM7FFT9</accession>
<protein>
    <recommendedName>
        <fullName evidence="4">DUF3592 domain-containing protein</fullName>
    </recommendedName>
</protein>
<gene>
    <name evidence="2" type="ORF">SGFS_061880</name>
</gene>
<feature type="transmembrane region" description="Helical" evidence="1">
    <location>
        <begin position="265"/>
        <end position="285"/>
    </location>
</feature>
<dbReference type="Proteomes" id="UP001321542">
    <property type="component" value="Chromosome"/>
</dbReference>
<organism evidence="2 3">
    <name type="scientific">Streptomyces graminofaciens</name>
    <dbReference type="NCBI Taxonomy" id="68212"/>
    <lineage>
        <taxon>Bacteria</taxon>
        <taxon>Bacillati</taxon>
        <taxon>Actinomycetota</taxon>
        <taxon>Actinomycetes</taxon>
        <taxon>Kitasatosporales</taxon>
        <taxon>Streptomycetaceae</taxon>
        <taxon>Streptomyces</taxon>
    </lineage>
</organism>
<evidence type="ECO:0008006" key="4">
    <source>
        <dbReference type="Google" id="ProtNLM"/>
    </source>
</evidence>
<reference evidence="2 3" key="1">
    <citation type="journal article" date="2010" name="ChemBioChem">
        <title>Cloning and characterization of the biosynthetic gene cluster of 16-membered macrolide antibiotic FD-891: involvement of a dual functional cytochrome P450 monooxygenase catalyzing epoxidation and hydroxylation.</title>
        <authorList>
            <person name="Kudo F."/>
            <person name="Motegi A."/>
            <person name="Mizoue K."/>
            <person name="Eguchi T."/>
        </authorList>
    </citation>
    <scope>NUCLEOTIDE SEQUENCE [LARGE SCALE GENOMIC DNA]</scope>
    <source>
        <strain evidence="2 3">A-8890</strain>
    </source>
</reference>
<name>A0ABM7FFT9_9ACTN</name>
<feature type="transmembrane region" description="Helical" evidence="1">
    <location>
        <begin position="143"/>
        <end position="162"/>
    </location>
</feature>
<keyword evidence="3" id="KW-1185">Reference proteome</keyword>
<keyword evidence="1" id="KW-0812">Transmembrane</keyword>
<feature type="transmembrane region" description="Helical" evidence="1">
    <location>
        <begin position="117"/>
        <end position="137"/>
    </location>
</feature>
<sequence length="286" mass="31194">MGLHGYLALWRGVFGTLALLAYGRSLAGKTRAQRMIRVMGRIERVREPRHGTSQKDGIPVVVSFRDPSTGQEFTVTNDGERGEKVTTAWPGREIGVCYPPGSPHAFRFTGDLQDGRYGLGWPNFAVFLIYVGLVVVATVDWGWPWALLGFGGPWTLLIAYYLPQNARHTSRRIDRLTSAVPVQGRVVAVLEDVSTDEDGHTSTSHTPVVAFTTREGTAVTAYCDSGLRNPADAYDRDITIHHAPDDPAVFTPDLADEHRSRRLDLTFSVVAVLIGVAAVVVGAVAL</sequence>
<evidence type="ECO:0000256" key="1">
    <source>
        <dbReference type="SAM" id="Phobius"/>
    </source>
</evidence>